<evidence type="ECO:0000256" key="4">
    <source>
        <dbReference type="ARBA" id="ARBA00023136"/>
    </source>
</evidence>
<evidence type="ECO:0000313" key="8">
    <source>
        <dbReference type="Proteomes" id="UP000069135"/>
    </source>
</evidence>
<accession>A0A0S1SN43</accession>
<protein>
    <submittedName>
        <fullName evidence="7">Inner membrane protein</fullName>
    </submittedName>
</protein>
<dbReference type="GO" id="GO:0008273">
    <property type="term" value="F:calcium, potassium:sodium antiporter activity"/>
    <property type="evidence" value="ECO:0007669"/>
    <property type="project" value="TreeGrafter"/>
</dbReference>
<dbReference type="Pfam" id="PF01699">
    <property type="entry name" value="Na_Ca_ex"/>
    <property type="match status" value="2"/>
</dbReference>
<feature type="transmembrane region" description="Helical" evidence="5">
    <location>
        <begin position="208"/>
        <end position="231"/>
    </location>
</feature>
<evidence type="ECO:0000256" key="5">
    <source>
        <dbReference type="SAM" id="Phobius"/>
    </source>
</evidence>
<dbReference type="AlphaFoldDB" id="A0A0S1SLB0"/>
<organism evidence="7 8">
    <name type="scientific">Candidatus Peribacter riflensis</name>
    <dbReference type="NCBI Taxonomy" id="1735162"/>
    <lineage>
        <taxon>Bacteria</taxon>
        <taxon>Candidatus Peregrinibacteriota</taxon>
        <taxon>Candidatus Peribacteria</taxon>
        <taxon>Candidatus Peribacterales</taxon>
        <taxon>Candidatus Peribacteraceae</taxon>
        <taxon>Candidatus Peribacter</taxon>
    </lineage>
</organism>
<reference evidence="7 8" key="2">
    <citation type="journal article" date="2016" name="PeerJ">
        <title>Analysis of five complete genome sequences for members of the class Peribacteria in the recently recognized Peregrinibacteria bacterial phylum.</title>
        <authorList>
            <person name="Anantharaman K."/>
            <person name="Brown C.T."/>
            <person name="Burstein D."/>
            <person name="Castelle C.J."/>
            <person name="Probst A.J."/>
            <person name="Thomas B.C."/>
            <person name="Williams K.H."/>
            <person name="Banfield J.F."/>
        </authorList>
    </citation>
    <scope>NUCLEOTIDE SEQUENCE [LARGE SCALE GENOMIC DNA]</scope>
    <source>
        <strain evidence="7">RIFOXYD1_FULL_PER-ii_59_16</strain>
    </source>
</reference>
<evidence type="ECO:0000256" key="3">
    <source>
        <dbReference type="ARBA" id="ARBA00022989"/>
    </source>
</evidence>
<dbReference type="GO" id="GO:0005886">
    <property type="term" value="C:plasma membrane"/>
    <property type="evidence" value="ECO:0007669"/>
    <property type="project" value="TreeGrafter"/>
</dbReference>
<feature type="domain" description="Sodium/calcium exchanger membrane region" evidence="6">
    <location>
        <begin position="7"/>
        <end position="144"/>
    </location>
</feature>
<sequence>MPVLTHILSFLLATSVIWFLSGILIDATDQVAKRYHKPGFAVAFFVLGFLTSISEMSVAVNATAQGIPQVSAGNLQGASLVIILFIIPLLAVLGNGVPMTRVMLPSTVALLLFVVLLPALFALDGTIMPYEGAFMLLLYGGLILRIRKKVPARETASKALRETKETLTRTRYATAMDIAKIILGAALIFIAGNVLVDESAYFARLLHLPLSFVGLLLLSIGTNFPELVVALRCVLGRHKDIAFGDYMGSAAANTLIFGVLAIANGAFTIIMSEAVLTCAVSAIGFTLFFLFARTKEKLSRTEGSILLVLYGLFLLFQILNALRLPDDVPLEAMNSTTRAAATVVE</sequence>
<feature type="transmembrane region" description="Helical" evidence="5">
    <location>
        <begin position="6"/>
        <end position="27"/>
    </location>
</feature>
<feature type="transmembrane region" description="Helical" evidence="5">
    <location>
        <begin position="178"/>
        <end position="196"/>
    </location>
</feature>
<accession>A0A0S1SA53</accession>
<feature type="transmembrane region" description="Helical" evidence="5">
    <location>
        <begin position="269"/>
        <end position="292"/>
    </location>
</feature>
<gene>
    <name evidence="7" type="ORF">PeribacterD1_0110</name>
</gene>
<feature type="domain" description="Sodium/calcium exchanger membrane region" evidence="6">
    <location>
        <begin position="181"/>
        <end position="318"/>
    </location>
</feature>
<evidence type="ECO:0000259" key="6">
    <source>
        <dbReference type="Pfam" id="PF01699"/>
    </source>
</evidence>
<keyword evidence="3 5" id="KW-1133">Transmembrane helix</keyword>
<feature type="transmembrane region" description="Helical" evidence="5">
    <location>
        <begin position="102"/>
        <end position="121"/>
    </location>
</feature>
<reference evidence="8" key="1">
    <citation type="submission" date="2015-10" db="EMBL/GenBank/DDBJ databases">
        <title>Analysis of five complete genome sequences for members of the class Peribacteria in the recently recognized Peregrinibacteria bacterial phylum.</title>
        <authorList>
            <person name="Anantharaman K."/>
            <person name="Brown C.T."/>
            <person name="Burstein D."/>
            <person name="Castelle C.J."/>
            <person name="Probst A.J."/>
            <person name="Thomas B.C."/>
            <person name="Williams K.H."/>
            <person name="Banfield J.F."/>
        </authorList>
    </citation>
    <scope>NUCLEOTIDE SEQUENCE [LARGE SCALE GENOMIC DNA]</scope>
</reference>
<dbReference type="STRING" id="1735162.PeribacterB2_0110"/>
<feature type="transmembrane region" description="Helical" evidence="5">
    <location>
        <begin position="243"/>
        <end position="263"/>
    </location>
</feature>
<dbReference type="Proteomes" id="UP000069135">
    <property type="component" value="Chromosome"/>
</dbReference>
<feature type="transmembrane region" description="Helical" evidence="5">
    <location>
        <begin position="75"/>
        <end position="95"/>
    </location>
</feature>
<evidence type="ECO:0000256" key="2">
    <source>
        <dbReference type="ARBA" id="ARBA00022692"/>
    </source>
</evidence>
<proteinExistence type="predicted"/>
<feature type="transmembrane region" description="Helical" evidence="5">
    <location>
        <begin position="127"/>
        <end position="144"/>
    </location>
</feature>
<feature type="transmembrane region" description="Helical" evidence="5">
    <location>
        <begin position="39"/>
        <end position="63"/>
    </location>
</feature>
<comment type="subcellular location">
    <subcellularLocation>
        <location evidence="1">Membrane</location>
        <topology evidence="1">Multi-pass membrane protein</topology>
    </subcellularLocation>
</comment>
<dbReference type="EMBL" id="CP013065">
    <property type="protein sequence ID" value="ALM12813.1"/>
    <property type="molecule type" value="Genomic_DNA"/>
</dbReference>
<evidence type="ECO:0000313" key="7">
    <source>
        <dbReference type="EMBL" id="ALM12813.1"/>
    </source>
</evidence>
<dbReference type="InterPro" id="IPR044880">
    <property type="entry name" value="NCX_ion-bd_dom_sf"/>
</dbReference>
<dbReference type="InterPro" id="IPR004837">
    <property type="entry name" value="NaCa_Exmemb"/>
</dbReference>
<dbReference type="InterPro" id="IPR004481">
    <property type="entry name" value="K/Na/Ca-exchanger"/>
</dbReference>
<dbReference type="PANTHER" id="PTHR10846">
    <property type="entry name" value="SODIUM/POTASSIUM/CALCIUM EXCHANGER"/>
    <property type="match status" value="1"/>
</dbReference>
<accession>A0A0S1SLB0</accession>
<accession>A0A0S1SU43</accession>
<dbReference type="KEGG" id="prf:PeribacterA2_0110"/>
<keyword evidence="2 5" id="KW-0812">Transmembrane</keyword>
<name>A0A0S1SLB0_9BACT</name>
<dbReference type="PANTHER" id="PTHR10846:SF8">
    <property type="entry name" value="INNER MEMBRANE PROTEIN YRBG"/>
    <property type="match status" value="1"/>
</dbReference>
<dbReference type="Gene3D" id="1.20.1420.30">
    <property type="entry name" value="NCX, central ion-binding region"/>
    <property type="match status" value="1"/>
</dbReference>
<evidence type="ECO:0000256" key="1">
    <source>
        <dbReference type="ARBA" id="ARBA00004141"/>
    </source>
</evidence>
<feature type="transmembrane region" description="Helical" evidence="5">
    <location>
        <begin position="304"/>
        <end position="322"/>
    </location>
</feature>
<accession>A0A0S1SMU0</accession>
<dbReference type="GO" id="GO:0005262">
    <property type="term" value="F:calcium channel activity"/>
    <property type="evidence" value="ECO:0007669"/>
    <property type="project" value="TreeGrafter"/>
</dbReference>
<keyword evidence="4 5" id="KW-0472">Membrane</keyword>
<dbReference type="GO" id="GO:0006874">
    <property type="term" value="P:intracellular calcium ion homeostasis"/>
    <property type="evidence" value="ECO:0007669"/>
    <property type="project" value="TreeGrafter"/>
</dbReference>